<feature type="compositionally biased region" description="Basic and acidic residues" evidence="1">
    <location>
        <begin position="748"/>
        <end position="760"/>
    </location>
</feature>
<feature type="compositionally biased region" description="Basic and acidic residues" evidence="1">
    <location>
        <begin position="426"/>
        <end position="437"/>
    </location>
</feature>
<feature type="region of interest" description="Disordered" evidence="1">
    <location>
        <begin position="1"/>
        <end position="59"/>
    </location>
</feature>
<gene>
    <name evidence="2" type="ORF">F53441_11723</name>
</gene>
<dbReference type="AlphaFoldDB" id="A0A8H4K0P0"/>
<feature type="region of interest" description="Disordered" evidence="1">
    <location>
        <begin position="358"/>
        <end position="451"/>
    </location>
</feature>
<feature type="region of interest" description="Disordered" evidence="1">
    <location>
        <begin position="268"/>
        <end position="341"/>
    </location>
</feature>
<organism evidence="2 3">
    <name type="scientific">Fusarium austroafricanum</name>
    <dbReference type="NCBI Taxonomy" id="2364996"/>
    <lineage>
        <taxon>Eukaryota</taxon>
        <taxon>Fungi</taxon>
        <taxon>Dikarya</taxon>
        <taxon>Ascomycota</taxon>
        <taxon>Pezizomycotina</taxon>
        <taxon>Sordariomycetes</taxon>
        <taxon>Hypocreomycetidae</taxon>
        <taxon>Hypocreales</taxon>
        <taxon>Nectriaceae</taxon>
        <taxon>Fusarium</taxon>
        <taxon>Fusarium concolor species complex</taxon>
    </lineage>
</organism>
<evidence type="ECO:0000256" key="1">
    <source>
        <dbReference type="SAM" id="MobiDB-lite"/>
    </source>
</evidence>
<sequence length="787" mass="82509">MSTPAKPNQQNPKRFPLNDTAIATAPDGSTTRLSLITLTPTSQASTTQGEDTSFSFPGQTLSTENVEATSLETIPPASTFDSSVNELSITAQLSQDSTTSSTTPSISLTLETQLRSLSGPSSSRLFQAISGSTASPKDNFSDHDEDATSVETKDDLQATAQRRPHQGFAYSFTQLAPNNTKLQTQTCGPGYESPCGWIPTVATRGNGTYTPGPWTSGTLTVIAPTSLEPCTTLQDDEPITEYSIVYTSTVTFFGNRSDYTPPYPTISTPNFCETEAPSPFPTFSKGRPSEGAGASESQPFPGAELTKEPPQDCSRGKSCTSERPPAWSNPTGVPNPAVPGLTMSSRMTVTFVTTDKNPAVVFPTERPPHFDRPPGGGGLPMSNKQLPEPSKVPSPDRPDSSGGRGKSSPHSIAQPDTKPQPSLESRPGDRPGDRPQGDPRPQQQPKAEPEPPKIFYVTARGQEVIVNDKTFSSLMAGQTTTVTVDDGTFTIHPTEIVGEGTTVKKPQPAGTVVSVIRPTSATIGRVPVTVSGTEAVVGGTRLKIPIWGTTTRLKVPIVGSNTVVERQVSIAPGKVVVDDETLTYHGVGGPQTDVIIEGGEMVTAVGRSVFVFHSTTITYGPAIPVTTETVDDDTITVGPAGVVVDETTLGGSNAGATDTKYRIVGGATITKVAPSYIIIDGTTFTAGPGSKSTTKEAGGETITIGPKGIIIGTMTVTYPFGPSKVATIEAKATVSDKLPIATGTNNDNGKEGSKDKKDDDSGSISQRPSLAIRMTGLCIAVGVWFLV</sequence>
<comment type="caution">
    <text evidence="2">The sequence shown here is derived from an EMBL/GenBank/DDBJ whole genome shotgun (WGS) entry which is preliminary data.</text>
</comment>
<proteinExistence type="predicted"/>
<reference evidence="2" key="1">
    <citation type="submission" date="2020-01" db="EMBL/GenBank/DDBJ databases">
        <title>Identification and distribution of gene clusters putatively required for synthesis of sphingolipid metabolism inhibitors in phylogenetically diverse species of the filamentous fungus Fusarium.</title>
        <authorList>
            <person name="Kim H.-S."/>
            <person name="Busman M."/>
            <person name="Brown D.W."/>
            <person name="Divon H."/>
            <person name="Uhlig S."/>
            <person name="Proctor R.H."/>
        </authorList>
    </citation>
    <scope>NUCLEOTIDE SEQUENCE</scope>
    <source>
        <strain evidence="2">NRRL 53441</strain>
    </source>
</reference>
<feature type="region of interest" description="Disordered" evidence="1">
    <location>
        <begin position="131"/>
        <end position="156"/>
    </location>
</feature>
<evidence type="ECO:0000313" key="2">
    <source>
        <dbReference type="EMBL" id="KAF4442525.1"/>
    </source>
</evidence>
<dbReference type="EMBL" id="JAADJG010000593">
    <property type="protein sequence ID" value="KAF4442525.1"/>
    <property type="molecule type" value="Genomic_DNA"/>
</dbReference>
<feature type="compositionally biased region" description="Polar residues" evidence="1">
    <location>
        <begin position="1"/>
        <end position="12"/>
    </location>
</feature>
<keyword evidence="3" id="KW-1185">Reference proteome</keyword>
<protein>
    <submittedName>
        <fullName evidence="2">Uncharacterized protein</fullName>
    </submittedName>
</protein>
<feature type="region of interest" description="Disordered" evidence="1">
    <location>
        <begin position="739"/>
        <end position="765"/>
    </location>
</feature>
<dbReference type="OrthoDB" id="5420777at2759"/>
<accession>A0A8H4K0P0</accession>
<name>A0A8H4K0P0_9HYPO</name>
<feature type="compositionally biased region" description="Polar residues" evidence="1">
    <location>
        <begin position="27"/>
        <end position="59"/>
    </location>
</feature>
<dbReference type="Proteomes" id="UP000605986">
    <property type="component" value="Unassembled WGS sequence"/>
</dbReference>
<evidence type="ECO:0000313" key="3">
    <source>
        <dbReference type="Proteomes" id="UP000605986"/>
    </source>
</evidence>